<dbReference type="GO" id="GO:0005524">
    <property type="term" value="F:ATP binding"/>
    <property type="evidence" value="ECO:0007669"/>
    <property type="project" value="UniProtKB-UniRule"/>
</dbReference>
<reference evidence="18 19" key="1">
    <citation type="submission" date="2012-08" db="EMBL/GenBank/DDBJ databases">
        <title>Oryza genome evolution.</title>
        <authorList>
            <person name="Wing R.A."/>
        </authorList>
    </citation>
    <scope>NUCLEOTIDE SEQUENCE</scope>
</reference>
<evidence type="ECO:0000256" key="15">
    <source>
        <dbReference type="SAM" id="Phobius"/>
    </source>
</evidence>
<dbReference type="Proteomes" id="UP000032180">
    <property type="component" value="Chromosome 9"/>
</dbReference>
<keyword evidence="3" id="KW-0808">Transferase</keyword>
<sequence length="1222" mass="134199">MAILVTRKHNQRRVKKMRRKYFEQNRGQLLQQLVSQRADIAERMIIPLEELENATNNFDIARKLGDGGHGIVYKGILSDLHVVAIKKSKIVVQREIDEFINETEVPLLVYEFVSNGTLYNHIHVDGPRSLPWSDRLRIATETAKAITYLHSSVSIPIIHKDIKSTNILLDDTLTSNVSDFGVSRCISVDQTGITTRVQGTLGYMDPSYYYTQRLTEKSDVYSFGVILIELLIRKKPFSHLTHNGEGLVAHFVTLFEEGNLVDILDPQVMEEAYTEVVEIVASLAVTCVNLRGEDRPTMRKVEMAPESIQISREQSLGNISTEKLEERNNVARNFVPTQERRSMKEGTRQYSLEEEFLLSASLTRGLFMASMRRLLVLFAAAVALQQQATVLALQPAAVLPGCPTTCGDVAVPFPFGIGAGCYYSGSPGFNLTCDNRNTDGSPRLLLGDAGVFQVLNISIANATVRAARVIGMNITYGAGNSSDEGRGAWRGLGDGGGPFALSEDRNELVVVWGCDVVALLTDGGSNDDVTISGCASFCPKDIGHTFTGDINECERAEENGCYGECINMPGSFLCRCPAGTQGNHAQPHGCVNVSLSSSSSSTGFSIGVGVSSATGVILLIIVAIMIIRKHKRQRAKKLRQKYFKQNRGQLLQQLVGQRTDIAERMIIQLEEIEKATNNFDKDRELGGGGHGTVYKGILSDLHVVAIKKSKIVVQREIDEFINEVAILSQINHRNVVKLFGCCLETEVPLLVYEFVSNGTLYNHLHVKEQRSLSWSDRLRIATEIAKAIAYLHSSVSIPIIHRDIKSANILLDDTLTSKVSDFGASRFIPVDQTEVTTKVQGTLGYMDPTYYYTQRLTDKSDVYSFGVILVELLTRKKPFSHLTPEGEGLVAHFVTLFTQGNLVDTLDLQIMEEADAKVVEEVAALAVTCLQLRGEDRPTMRQVEMALEGIQASREQASHNLSVEKLGGSNNVVERNFLPAQEERYMKEEGTRQYSLEEEFLLSSSFLSLKFIMASMRWLLVFFAAALALKYAEADAGLIGVHPGCQTTCGNVTVPYPFGIGAGCYYSGSPGFNLTCDNGSIDGGNNDTNIIIGVCASFCPGSTNTSSTVLSMRGAGSTRWRCSSRSKAFNQHHDDDDGGGLSTHFNETVAPVLLEWMIQSTPLDTNNEAPESSKCPAPPRSACKSIHSSCRNVSTSTRAGYVCYCHEGYQGNPYLHGGCKGT</sequence>
<evidence type="ECO:0000256" key="3">
    <source>
        <dbReference type="ARBA" id="ARBA00022679"/>
    </source>
</evidence>
<dbReference type="InterPro" id="IPR011009">
    <property type="entry name" value="Kinase-like_dom_sf"/>
</dbReference>
<dbReference type="InterPro" id="IPR001881">
    <property type="entry name" value="EGF-like_Ca-bd_dom"/>
</dbReference>
<dbReference type="FunFam" id="3.30.200.20:FF:000043">
    <property type="entry name" value="Wall-associated receptor kinase 2"/>
    <property type="match status" value="1"/>
</dbReference>
<dbReference type="Pfam" id="PF13947">
    <property type="entry name" value="GUB_WAK_bind"/>
    <property type="match status" value="2"/>
</dbReference>
<keyword evidence="13" id="KW-0245">EGF-like domain</keyword>
<keyword evidence="9 15" id="KW-1133">Transmembrane helix</keyword>
<keyword evidence="19" id="KW-1185">Reference proteome</keyword>
<evidence type="ECO:0000259" key="17">
    <source>
        <dbReference type="PROSITE" id="PS50026"/>
    </source>
</evidence>
<evidence type="ECO:0000256" key="12">
    <source>
        <dbReference type="ARBA" id="ARBA00023180"/>
    </source>
</evidence>
<dbReference type="Gene3D" id="2.10.25.10">
    <property type="entry name" value="Laminin"/>
    <property type="match status" value="1"/>
</dbReference>
<reference evidence="18" key="3">
    <citation type="submission" date="2015-04" db="UniProtKB">
        <authorList>
            <consortium name="EnsemblPlants"/>
        </authorList>
    </citation>
    <scope>IDENTIFICATION</scope>
</reference>
<evidence type="ECO:0000313" key="18">
    <source>
        <dbReference type="EnsemblPlants" id="LPERR09G15630.1"/>
    </source>
</evidence>
<dbReference type="SMART" id="SM00179">
    <property type="entry name" value="EGF_CA"/>
    <property type="match status" value="1"/>
</dbReference>
<dbReference type="CDD" id="cd14066">
    <property type="entry name" value="STKc_IRAK"/>
    <property type="match status" value="1"/>
</dbReference>
<dbReference type="PANTHER" id="PTHR27005:SF215">
    <property type="entry name" value="OS09G0562600 PROTEIN"/>
    <property type="match status" value="1"/>
</dbReference>
<keyword evidence="6 14" id="KW-0547">Nucleotide-binding</keyword>
<dbReference type="STRING" id="77586.A0A0D9XGT8"/>
<feature type="domain" description="Protein kinase" evidence="16">
    <location>
        <begin position="679"/>
        <end position="947"/>
    </location>
</feature>
<comment type="caution">
    <text evidence="13">Lacks conserved residue(s) required for the propagation of feature annotation.</text>
</comment>
<dbReference type="PROSITE" id="PS50011">
    <property type="entry name" value="PROTEIN_KINASE_DOM"/>
    <property type="match status" value="2"/>
</dbReference>
<protein>
    <recommendedName>
        <fullName evidence="20">Protein kinase domain-containing protein</fullName>
    </recommendedName>
</protein>
<name>A0A0D9XGT8_9ORYZ</name>
<feature type="domain" description="EGF-like" evidence="17">
    <location>
        <begin position="549"/>
        <end position="586"/>
    </location>
</feature>
<keyword evidence="7" id="KW-0418">Kinase</keyword>
<dbReference type="PROSITE" id="PS00010">
    <property type="entry name" value="ASX_HYDROXYL"/>
    <property type="match status" value="1"/>
</dbReference>
<dbReference type="Pfam" id="PF00069">
    <property type="entry name" value="Pkinase"/>
    <property type="match status" value="2"/>
</dbReference>
<keyword evidence="2" id="KW-0723">Serine/threonine-protein kinase</keyword>
<dbReference type="EnsemblPlants" id="LPERR09G15630.1">
    <property type="protein sequence ID" value="LPERR09G15630.1"/>
    <property type="gene ID" value="LPERR09G15630"/>
</dbReference>
<evidence type="ECO:0000256" key="14">
    <source>
        <dbReference type="PROSITE-ProRule" id="PRU10141"/>
    </source>
</evidence>
<dbReference type="PROSITE" id="PS00108">
    <property type="entry name" value="PROTEIN_KINASE_ST"/>
    <property type="match status" value="2"/>
</dbReference>
<evidence type="ECO:0000256" key="2">
    <source>
        <dbReference type="ARBA" id="ARBA00022527"/>
    </source>
</evidence>
<keyword evidence="5" id="KW-0732">Signal</keyword>
<keyword evidence="4 15" id="KW-0812">Transmembrane</keyword>
<dbReference type="PROSITE" id="PS50026">
    <property type="entry name" value="EGF_3"/>
    <property type="match status" value="1"/>
</dbReference>
<comment type="subcellular location">
    <subcellularLocation>
        <location evidence="1">Membrane</location>
        <topology evidence="1">Single-pass type I membrane protein</topology>
    </subcellularLocation>
</comment>
<dbReference type="GO" id="GO:0030247">
    <property type="term" value="F:polysaccharide binding"/>
    <property type="evidence" value="ECO:0007669"/>
    <property type="project" value="InterPro"/>
</dbReference>
<accession>A0A0D9XGT8</accession>
<dbReference type="Gene3D" id="1.10.510.10">
    <property type="entry name" value="Transferase(Phosphotransferase) domain 1"/>
    <property type="match status" value="2"/>
</dbReference>
<dbReference type="InterPro" id="IPR017441">
    <property type="entry name" value="Protein_kinase_ATP_BS"/>
</dbReference>
<evidence type="ECO:0000259" key="16">
    <source>
        <dbReference type="PROSITE" id="PS50011"/>
    </source>
</evidence>
<evidence type="ECO:0000313" key="19">
    <source>
        <dbReference type="Proteomes" id="UP000032180"/>
    </source>
</evidence>
<dbReference type="Gene3D" id="3.30.200.20">
    <property type="entry name" value="Phosphorylase Kinase, domain 1"/>
    <property type="match status" value="2"/>
</dbReference>
<evidence type="ECO:0000256" key="4">
    <source>
        <dbReference type="ARBA" id="ARBA00022692"/>
    </source>
</evidence>
<evidence type="ECO:0000256" key="1">
    <source>
        <dbReference type="ARBA" id="ARBA00004479"/>
    </source>
</evidence>
<evidence type="ECO:0000256" key="6">
    <source>
        <dbReference type="ARBA" id="ARBA00022741"/>
    </source>
</evidence>
<dbReference type="SUPFAM" id="SSF56112">
    <property type="entry name" value="Protein kinase-like (PK-like)"/>
    <property type="match status" value="2"/>
</dbReference>
<feature type="domain" description="Protein kinase" evidence="16">
    <location>
        <begin position="58"/>
        <end position="308"/>
    </location>
</feature>
<dbReference type="InterPro" id="IPR008271">
    <property type="entry name" value="Ser/Thr_kinase_AS"/>
</dbReference>
<evidence type="ECO:0008006" key="20">
    <source>
        <dbReference type="Google" id="ProtNLM"/>
    </source>
</evidence>
<dbReference type="InterPro" id="IPR018097">
    <property type="entry name" value="EGF_Ca-bd_CS"/>
</dbReference>
<evidence type="ECO:0000256" key="9">
    <source>
        <dbReference type="ARBA" id="ARBA00022989"/>
    </source>
</evidence>
<evidence type="ECO:0000256" key="8">
    <source>
        <dbReference type="ARBA" id="ARBA00022840"/>
    </source>
</evidence>
<dbReference type="SUPFAM" id="SSF57196">
    <property type="entry name" value="EGF/Laminin"/>
    <property type="match status" value="1"/>
</dbReference>
<dbReference type="PROSITE" id="PS00107">
    <property type="entry name" value="PROTEIN_KINASE_ATP"/>
    <property type="match status" value="2"/>
</dbReference>
<feature type="transmembrane region" description="Helical" evidence="15">
    <location>
        <begin position="1011"/>
        <end position="1029"/>
    </location>
</feature>
<dbReference type="Gramene" id="LPERR09G15630.1">
    <property type="protein sequence ID" value="LPERR09G15630.1"/>
    <property type="gene ID" value="LPERR09G15630"/>
</dbReference>
<dbReference type="SMART" id="SM00220">
    <property type="entry name" value="S_TKc"/>
    <property type="match status" value="2"/>
</dbReference>
<feature type="transmembrane region" description="Helical" evidence="15">
    <location>
        <begin position="604"/>
        <end position="627"/>
    </location>
</feature>
<feature type="binding site" evidence="14">
    <location>
        <position position="87"/>
    </location>
    <ligand>
        <name>ATP</name>
        <dbReference type="ChEBI" id="CHEBI:30616"/>
    </ligand>
</feature>
<dbReference type="GO" id="GO:0007166">
    <property type="term" value="P:cell surface receptor signaling pathway"/>
    <property type="evidence" value="ECO:0007669"/>
    <property type="project" value="InterPro"/>
</dbReference>
<dbReference type="AlphaFoldDB" id="A0A0D9XGT8"/>
<dbReference type="GO" id="GO:0005509">
    <property type="term" value="F:calcium ion binding"/>
    <property type="evidence" value="ECO:0007669"/>
    <property type="project" value="InterPro"/>
</dbReference>
<dbReference type="FunFam" id="2.10.25.10:FF:000355">
    <property type="entry name" value="Wall-associated receptor kinase 3"/>
    <property type="match status" value="1"/>
</dbReference>
<evidence type="ECO:0000256" key="10">
    <source>
        <dbReference type="ARBA" id="ARBA00023136"/>
    </source>
</evidence>
<dbReference type="InterPro" id="IPR025287">
    <property type="entry name" value="WAK_GUB"/>
</dbReference>
<evidence type="ECO:0000256" key="5">
    <source>
        <dbReference type="ARBA" id="ARBA00022729"/>
    </source>
</evidence>
<dbReference type="PANTHER" id="PTHR27005">
    <property type="entry name" value="WALL-ASSOCIATED RECEPTOR KINASE-LIKE 21"/>
    <property type="match status" value="1"/>
</dbReference>
<proteinExistence type="predicted"/>
<evidence type="ECO:0000256" key="7">
    <source>
        <dbReference type="ARBA" id="ARBA00022777"/>
    </source>
</evidence>
<dbReference type="SMART" id="SM00181">
    <property type="entry name" value="EGF"/>
    <property type="match status" value="2"/>
</dbReference>
<dbReference type="FunFam" id="1.10.510.10:FF:000084">
    <property type="entry name" value="Wall-associated receptor kinase 2"/>
    <property type="match status" value="2"/>
</dbReference>
<keyword evidence="8 14" id="KW-0067">ATP-binding</keyword>
<organism evidence="18 19">
    <name type="scientific">Leersia perrieri</name>
    <dbReference type="NCBI Taxonomy" id="77586"/>
    <lineage>
        <taxon>Eukaryota</taxon>
        <taxon>Viridiplantae</taxon>
        <taxon>Streptophyta</taxon>
        <taxon>Embryophyta</taxon>
        <taxon>Tracheophyta</taxon>
        <taxon>Spermatophyta</taxon>
        <taxon>Magnoliopsida</taxon>
        <taxon>Liliopsida</taxon>
        <taxon>Poales</taxon>
        <taxon>Poaceae</taxon>
        <taxon>BOP clade</taxon>
        <taxon>Oryzoideae</taxon>
        <taxon>Oryzeae</taxon>
        <taxon>Oryzinae</taxon>
        <taxon>Leersia</taxon>
    </lineage>
</organism>
<dbReference type="CDD" id="cd00054">
    <property type="entry name" value="EGF_CA"/>
    <property type="match status" value="1"/>
</dbReference>
<dbReference type="InterPro" id="IPR000152">
    <property type="entry name" value="EGF-type_Asp/Asn_hydroxyl_site"/>
</dbReference>
<keyword evidence="10 15" id="KW-0472">Membrane</keyword>
<dbReference type="HOGENOM" id="CLU_268569_0_0_1"/>
<keyword evidence="11" id="KW-1015">Disulfide bond</keyword>
<dbReference type="InterPro" id="IPR045274">
    <property type="entry name" value="WAK-like"/>
</dbReference>
<dbReference type="InterPro" id="IPR000719">
    <property type="entry name" value="Prot_kinase_dom"/>
</dbReference>
<dbReference type="PROSITE" id="PS01187">
    <property type="entry name" value="EGF_CA"/>
    <property type="match status" value="1"/>
</dbReference>
<keyword evidence="12" id="KW-0325">Glycoprotein</keyword>
<dbReference type="InterPro" id="IPR000742">
    <property type="entry name" value="EGF"/>
</dbReference>
<reference evidence="19" key="2">
    <citation type="submission" date="2013-12" db="EMBL/GenBank/DDBJ databases">
        <authorList>
            <person name="Yu Y."/>
            <person name="Lee S."/>
            <person name="de Baynast K."/>
            <person name="Wissotski M."/>
            <person name="Liu L."/>
            <person name="Talag J."/>
            <person name="Goicoechea J."/>
            <person name="Angelova A."/>
            <person name="Jetty R."/>
            <person name="Kudrna D."/>
            <person name="Golser W."/>
            <person name="Rivera L."/>
            <person name="Zhang J."/>
            <person name="Wing R."/>
        </authorList>
    </citation>
    <scope>NUCLEOTIDE SEQUENCE</scope>
</reference>
<dbReference type="GO" id="GO:0004674">
    <property type="term" value="F:protein serine/threonine kinase activity"/>
    <property type="evidence" value="ECO:0007669"/>
    <property type="project" value="UniProtKB-KW"/>
</dbReference>
<evidence type="ECO:0000256" key="13">
    <source>
        <dbReference type="PROSITE-ProRule" id="PRU00076"/>
    </source>
</evidence>
<feature type="binding site" evidence="14">
    <location>
        <position position="708"/>
    </location>
    <ligand>
        <name>ATP</name>
        <dbReference type="ChEBI" id="CHEBI:30616"/>
    </ligand>
</feature>
<evidence type="ECO:0000256" key="11">
    <source>
        <dbReference type="ARBA" id="ARBA00023157"/>
    </source>
</evidence>
<dbReference type="GO" id="GO:0005886">
    <property type="term" value="C:plasma membrane"/>
    <property type="evidence" value="ECO:0007669"/>
    <property type="project" value="TreeGrafter"/>
</dbReference>